<dbReference type="EMBL" id="BAAAHQ010000037">
    <property type="protein sequence ID" value="GAA0944768.1"/>
    <property type="molecule type" value="Genomic_DNA"/>
</dbReference>
<evidence type="ECO:0000313" key="1">
    <source>
        <dbReference type="EMBL" id="GAA0944768.1"/>
    </source>
</evidence>
<sequence>MGWVTSAEVLQSAFPHLDQVARVISASSEHIVQPGSLLIASIPSGVRIVETLVPVIPSRGMLAVSPFHESDRMWLLHDLRARAAELVLTAQGRRARELSRRILSSKLPDGLIKRCGRRSGALPDRFMSGRS</sequence>
<organism evidence="1 2">
    <name type="scientific">Nonomuraea longicatena</name>
    <dbReference type="NCBI Taxonomy" id="83682"/>
    <lineage>
        <taxon>Bacteria</taxon>
        <taxon>Bacillati</taxon>
        <taxon>Actinomycetota</taxon>
        <taxon>Actinomycetes</taxon>
        <taxon>Streptosporangiales</taxon>
        <taxon>Streptosporangiaceae</taxon>
        <taxon>Nonomuraea</taxon>
    </lineage>
</organism>
<name>A0ABP4B7Z2_9ACTN</name>
<protein>
    <submittedName>
        <fullName evidence="1">Uncharacterized protein</fullName>
    </submittedName>
</protein>
<keyword evidence="2" id="KW-1185">Reference proteome</keyword>
<dbReference type="Proteomes" id="UP001501578">
    <property type="component" value="Unassembled WGS sequence"/>
</dbReference>
<accession>A0ABP4B7Z2</accession>
<gene>
    <name evidence="1" type="ORF">GCM10009560_59070</name>
</gene>
<evidence type="ECO:0000313" key="2">
    <source>
        <dbReference type="Proteomes" id="UP001501578"/>
    </source>
</evidence>
<reference evidence="2" key="1">
    <citation type="journal article" date="2019" name="Int. J. Syst. Evol. Microbiol.">
        <title>The Global Catalogue of Microorganisms (GCM) 10K type strain sequencing project: providing services to taxonomists for standard genome sequencing and annotation.</title>
        <authorList>
            <consortium name="The Broad Institute Genomics Platform"/>
            <consortium name="The Broad Institute Genome Sequencing Center for Infectious Disease"/>
            <person name="Wu L."/>
            <person name="Ma J."/>
        </authorList>
    </citation>
    <scope>NUCLEOTIDE SEQUENCE [LARGE SCALE GENOMIC DNA]</scope>
    <source>
        <strain evidence="2">JCM 11136</strain>
    </source>
</reference>
<comment type="caution">
    <text evidence="1">The sequence shown here is derived from an EMBL/GenBank/DDBJ whole genome shotgun (WGS) entry which is preliminary data.</text>
</comment>
<proteinExistence type="predicted"/>